<organism evidence="9 10">
    <name type="scientific">Stachybotrys elegans</name>
    <dbReference type="NCBI Taxonomy" id="80388"/>
    <lineage>
        <taxon>Eukaryota</taxon>
        <taxon>Fungi</taxon>
        <taxon>Dikarya</taxon>
        <taxon>Ascomycota</taxon>
        <taxon>Pezizomycotina</taxon>
        <taxon>Sordariomycetes</taxon>
        <taxon>Hypocreomycetidae</taxon>
        <taxon>Hypocreales</taxon>
        <taxon>Stachybotryaceae</taxon>
        <taxon>Stachybotrys</taxon>
    </lineage>
</organism>
<evidence type="ECO:0000256" key="2">
    <source>
        <dbReference type="ARBA" id="ARBA00022692"/>
    </source>
</evidence>
<proteinExistence type="predicted"/>
<feature type="compositionally biased region" description="Basic and acidic residues" evidence="7">
    <location>
        <begin position="341"/>
        <end position="350"/>
    </location>
</feature>
<feature type="transmembrane region" description="Helical" evidence="6">
    <location>
        <begin position="225"/>
        <end position="244"/>
    </location>
</feature>
<dbReference type="Proteomes" id="UP000813444">
    <property type="component" value="Unassembled WGS sequence"/>
</dbReference>
<accession>A0A8K0T688</accession>
<evidence type="ECO:0000313" key="10">
    <source>
        <dbReference type="Proteomes" id="UP000813444"/>
    </source>
</evidence>
<evidence type="ECO:0000256" key="1">
    <source>
        <dbReference type="ARBA" id="ARBA00004477"/>
    </source>
</evidence>
<gene>
    <name evidence="9" type="ORF">B0I35DRAFT_472893</name>
</gene>
<dbReference type="Pfam" id="PF02453">
    <property type="entry name" value="Reticulon"/>
    <property type="match status" value="1"/>
</dbReference>
<name>A0A8K0T688_9HYPO</name>
<reference evidence="9" key="1">
    <citation type="journal article" date="2021" name="Nat. Commun.">
        <title>Genetic determinants of endophytism in the Arabidopsis root mycobiome.</title>
        <authorList>
            <person name="Mesny F."/>
            <person name="Miyauchi S."/>
            <person name="Thiergart T."/>
            <person name="Pickel B."/>
            <person name="Atanasova L."/>
            <person name="Karlsson M."/>
            <person name="Huettel B."/>
            <person name="Barry K.W."/>
            <person name="Haridas S."/>
            <person name="Chen C."/>
            <person name="Bauer D."/>
            <person name="Andreopoulos W."/>
            <person name="Pangilinan J."/>
            <person name="LaButti K."/>
            <person name="Riley R."/>
            <person name="Lipzen A."/>
            <person name="Clum A."/>
            <person name="Drula E."/>
            <person name="Henrissat B."/>
            <person name="Kohler A."/>
            <person name="Grigoriev I.V."/>
            <person name="Martin F.M."/>
            <person name="Hacquard S."/>
        </authorList>
    </citation>
    <scope>NUCLEOTIDE SEQUENCE</scope>
    <source>
        <strain evidence="9">MPI-CAGE-CH-0235</strain>
    </source>
</reference>
<comment type="caution">
    <text evidence="9">The sequence shown here is derived from an EMBL/GenBank/DDBJ whole genome shotgun (WGS) entry which is preliminary data.</text>
</comment>
<keyword evidence="5 6" id="KW-0472">Membrane</keyword>
<dbReference type="EMBL" id="JAGPNK010000001">
    <property type="protein sequence ID" value="KAH7328147.1"/>
    <property type="molecule type" value="Genomic_DNA"/>
</dbReference>
<keyword evidence="3 6" id="KW-0256">Endoplasmic reticulum</keyword>
<evidence type="ECO:0000256" key="6">
    <source>
        <dbReference type="RuleBase" id="RU363132"/>
    </source>
</evidence>
<dbReference type="AlphaFoldDB" id="A0A8K0T688"/>
<keyword evidence="2 6" id="KW-0812">Transmembrane</keyword>
<dbReference type="PROSITE" id="PS50845">
    <property type="entry name" value="RETICULON"/>
    <property type="match status" value="1"/>
</dbReference>
<evidence type="ECO:0000259" key="8">
    <source>
        <dbReference type="PROSITE" id="PS50845"/>
    </source>
</evidence>
<feature type="compositionally biased region" description="Low complexity" evidence="7">
    <location>
        <begin position="326"/>
        <end position="338"/>
    </location>
</feature>
<evidence type="ECO:0000313" key="9">
    <source>
        <dbReference type="EMBL" id="KAH7328147.1"/>
    </source>
</evidence>
<keyword evidence="4 6" id="KW-1133">Transmembrane helix</keyword>
<evidence type="ECO:0000256" key="5">
    <source>
        <dbReference type="ARBA" id="ARBA00023136"/>
    </source>
</evidence>
<comment type="subcellular location">
    <subcellularLocation>
        <location evidence="1 6">Endoplasmic reticulum membrane</location>
        <topology evidence="1 6">Multi-pass membrane protein</topology>
    </subcellularLocation>
</comment>
<dbReference type="OrthoDB" id="567788at2759"/>
<feature type="domain" description="Reticulon" evidence="8">
    <location>
        <begin position="97"/>
        <end position="294"/>
    </location>
</feature>
<evidence type="ECO:0000256" key="3">
    <source>
        <dbReference type="ARBA" id="ARBA00022824"/>
    </source>
</evidence>
<sequence>MADGATANGGSFLETTKASMVSIFSASSPQGFALETDSIFPDAAAAYNSVTQGPVAQNFRDETAKTTTELSNLYAARRTPANPAATGQPLTHYHSFFSELLSWNNPRASGLAYAAIVTAIFASRYVNFLGILLRLSYLTLGITVAAEATGKLLFNNGFASQLRPHSYYLVSRETFDALVGDVHELANFFVIEAQRILFAENLTASFVTALSAFISYYLVKVVPTWGLTLIATTVVFFVPLIYTSNQEIIDEQLKNASEVLNAQTAQVRSVAQQQASHVSALTQKYAGDYTAKVQEMLHIRGGVFPTPEKPVPAAKEPEFPTPPTEEPVAAAPAAAPEEPVVPEKEPMIAS</sequence>
<dbReference type="InterPro" id="IPR003388">
    <property type="entry name" value="Reticulon"/>
</dbReference>
<evidence type="ECO:0000256" key="7">
    <source>
        <dbReference type="SAM" id="MobiDB-lite"/>
    </source>
</evidence>
<protein>
    <recommendedName>
        <fullName evidence="6">Reticulon-like protein</fullName>
    </recommendedName>
</protein>
<keyword evidence="10" id="KW-1185">Reference proteome</keyword>
<feature type="transmembrane region" description="Helical" evidence="6">
    <location>
        <begin position="111"/>
        <end position="133"/>
    </location>
</feature>
<evidence type="ECO:0000256" key="4">
    <source>
        <dbReference type="ARBA" id="ARBA00022989"/>
    </source>
</evidence>
<feature type="transmembrane region" description="Helical" evidence="6">
    <location>
        <begin position="197"/>
        <end position="219"/>
    </location>
</feature>
<dbReference type="GO" id="GO:0005789">
    <property type="term" value="C:endoplasmic reticulum membrane"/>
    <property type="evidence" value="ECO:0007669"/>
    <property type="project" value="UniProtKB-SubCell"/>
</dbReference>
<feature type="region of interest" description="Disordered" evidence="7">
    <location>
        <begin position="305"/>
        <end position="350"/>
    </location>
</feature>